<feature type="domain" description="F-box" evidence="1">
    <location>
        <begin position="5"/>
        <end position="54"/>
    </location>
</feature>
<dbReference type="SUPFAM" id="SSF81383">
    <property type="entry name" value="F-box domain"/>
    <property type="match status" value="1"/>
</dbReference>
<dbReference type="Pfam" id="PF00646">
    <property type="entry name" value="F-box"/>
    <property type="match status" value="1"/>
</dbReference>
<dbReference type="PROSITE" id="PS50181">
    <property type="entry name" value="FBOX"/>
    <property type="match status" value="1"/>
</dbReference>
<evidence type="ECO:0000313" key="3">
    <source>
        <dbReference type="Proteomes" id="UP001370758"/>
    </source>
</evidence>
<dbReference type="Proteomes" id="UP001370758">
    <property type="component" value="Unassembled WGS sequence"/>
</dbReference>
<dbReference type="EMBL" id="JAVHJL010000001">
    <property type="protein sequence ID" value="KAK6511165.1"/>
    <property type="molecule type" value="Genomic_DNA"/>
</dbReference>
<protein>
    <recommendedName>
        <fullName evidence="1">F-box domain-containing protein</fullName>
    </recommendedName>
</protein>
<sequence length="594" mass="69431">MESSQTTFSTLPYDIICEICNFLENKDFLTLRLACKKQYFNIPKTRLSKLFSRRTMHFTDTETTRLTYLISDSSPETLSWTKHLTFDLANPYVSLVSRDSFERMAREYTPVFQSKIRALPTLSRQRELRDYQTRLEYEYGDCGISNLADYAPICGDPRIGFENAYRLLRRKLGHNTGPAKNQPLRSRSFFVRPGCEIARVPRFSRELFFGELSKALASFPNLKTIEFKSSETPSARADWERDEIPSFNFEIPREWQRHNQSLQSFISEAPELKDVPLSHWLVPSQSNMIAFDIACPAVLFCAAQAGCRISEIKVDKLPRVTRCDLGGSIMEFADIEINTKPPQRLTTFPCLGDRPRDKLYLRTNLPKYHYAFENLTRLEIWLHGLTIKPTAAQLAAYKIKRKDRPELESYDPSPFLDATLLNIKQLIIRETPQLSQRYRDAERLPLDLNLPSLQKIHTIHVNMNETVLLSIIRKNQSTLKELICTLSLDQKMVLSEVEAYLTHLKEQYDLNTCCIDFPNMRRWRVCDYTLVEIKGESMRDDKHCKYRTARLKEHYSVLLDERMRGAVRYWGEVDNWDAFIKGLEKYRPQEEEGW</sequence>
<dbReference type="CDD" id="cd09917">
    <property type="entry name" value="F-box_SF"/>
    <property type="match status" value="1"/>
</dbReference>
<dbReference type="InterPro" id="IPR036047">
    <property type="entry name" value="F-box-like_dom_sf"/>
</dbReference>
<accession>A0AAV9WN64</accession>
<evidence type="ECO:0000313" key="2">
    <source>
        <dbReference type="EMBL" id="KAK6511165.1"/>
    </source>
</evidence>
<organism evidence="2 3">
    <name type="scientific">Arthrobotrys musiformis</name>
    <dbReference type="NCBI Taxonomy" id="47236"/>
    <lineage>
        <taxon>Eukaryota</taxon>
        <taxon>Fungi</taxon>
        <taxon>Dikarya</taxon>
        <taxon>Ascomycota</taxon>
        <taxon>Pezizomycotina</taxon>
        <taxon>Orbiliomycetes</taxon>
        <taxon>Orbiliales</taxon>
        <taxon>Orbiliaceae</taxon>
        <taxon>Arthrobotrys</taxon>
    </lineage>
</organism>
<reference evidence="2 3" key="1">
    <citation type="submission" date="2023-08" db="EMBL/GenBank/DDBJ databases">
        <authorList>
            <person name="Palmer J.M."/>
        </authorList>
    </citation>
    <scope>NUCLEOTIDE SEQUENCE [LARGE SCALE GENOMIC DNA]</scope>
    <source>
        <strain evidence="2 3">TWF481</strain>
    </source>
</reference>
<proteinExistence type="predicted"/>
<dbReference type="InterPro" id="IPR001810">
    <property type="entry name" value="F-box_dom"/>
</dbReference>
<keyword evidence="3" id="KW-1185">Reference proteome</keyword>
<dbReference type="AlphaFoldDB" id="A0AAV9WN64"/>
<comment type="caution">
    <text evidence="2">The sequence shown here is derived from an EMBL/GenBank/DDBJ whole genome shotgun (WGS) entry which is preliminary data.</text>
</comment>
<evidence type="ECO:0000259" key="1">
    <source>
        <dbReference type="PROSITE" id="PS50181"/>
    </source>
</evidence>
<gene>
    <name evidence="2" type="ORF">TWF481_000087</name>
</gene>
<name>A0AAV9WN64_9PEZI</name>